<protein>
    <submittedName>
        <fullName evidence="7">Neuropeptide F</fullName>
    </submittedName>
</protein>
<proteinExistence type="evidence at transcript level"/>
<evidence type="ECO:0000256" key="1">
    <source>
        <dbReference type="ARBA" id="ARBA00004613"/>
    </source>
</evidence>
<evidence type="ECO:0000256" key="2">
    <source>
        <dbReference type="ARBA" id="ARBA00010022"/>
    </source>
</evidence>
<evidence type="ECO:0000256" key="6">
    <source>
        <dbReference type="SAM" id="SignalP"/>
    </source>
</evidence>
<accession>A0A5P8I0X9</accession>
<dbReference type="Pfam" id="PF00159">
    <property type="entry name" value="Hormone_3"/>
    <property type="match status" value="1"/>
</dbReference>
<reference evidence="7" key="1">
    <citation type="journal article" date="2019" name="Mar. Drugs">
        <title>Conotoxin diversity in the venom gland transcriptome of the Magician's Cone, Pionoconus magus.</title>
        <authorList>
            <person name="Pardos-Blas J.R."/>
            <person name="Irisarri I."/>
            <person name="Abalde S."/>
            <person name="Tenorio M.J."/>
            <person name="Zardoya R."/>
        </authorList>
    </citation>
    <scope>NUCLEOTIDE SEQUENCE</scope>
    <source>
        <tissue evidence="7">Venom gland</tissue>
    </source>
</reference>
<dbReference type="PROSITE" id="PS00265">
    <property type="entry name" value="PANCREATIC_HORMONE_1"/>
    <property type="match status" value="1"/>
</dbReference>
<dbReference type="GO" id="GO:0005576">
    <property type="term" value="C:extracellular region"/>
    <property type="evidence" value="ECO:0007669"/>
    <property type="project" value="UniProtKB-SubCell"/>
</dbReference>
<name>A0A5P8I0X9_CONMA</name>
<feature type="compositionally biased region" description="Basic and acidic residues" evidence="5">
    <location>
        <begin position="64"/>
        <end position="80"/>
    </location>
</feature>
<feature type="chain" id="PRO_5024327783" evidence="6">
    <location>
        <begin position="25"/>
        <end position="80"/>
    </location>
</feature>
<evidence type="ECO:0000313" key="7">
    <source>
        <dbReference type="EMBL" id="QFQ61175.1"/>
    </source>
</evidence>
<dbReference type="CDD" id="cd00126">
    <property type="entry name" value="PAH"/>
    <property type="match status" value="1"/>
</dbReference>
<keyword evidence="6" id="KW-0732">Signal</keyword>
<comment type="subcellular location">
    <subcellularLocation>
        <location evidence="1">Secreted</location>
    </subcellularLocation>
</comment>
<evidence type="ECO:0000256" key="5">
    <source>
        <dbReference type="SAM" id="MobiDB-lite"/>
    </source>
</evidence>
<keyword evidence="7" id="KW-0527">Neuropeptide</keyword>
<dbReference type="SMART" id="SM00309">
    <property type="entry name" value="PAH"/>
    <property type="match status" value="1"/>
</dbReference>
<evidence type="ECO:0000256" key="4">
    <source>
        <dbReference type="RuleBase" id="RU000656"/>
    </source>
</evidence>
<comment type="similarity">
    <text evidence="2 4">Belongs to the NPY family.</text>
</comment>
<keyword evidence="3" id="KW-0964">Secreted</keyword>
<dbReference type="PROSITE" id="PS50276">
    <property type="entry name" value="PANCREATIC_HORMONE_2"/>
    <property type="match status" value="1"/>
</dbReference>
<feature type="region of interest" description="Disordered" evidence="5">
    <location>
        <begin position="60"/>
        <end position="80"/>
    </location>
</feature>
<dbReference type="EMBL" id="MN517492">
    <property type="protein sequence ID" value="QFQ61175.1"/>
    <property type="molecule type" value="mRNA"/>
</dbReference>
<organism evidence="7">
    <name type="scientific">Conus magus</name>
    <name type="common">Magical cone</name>
    <dbReference type="NCBI Taxonomy" id="6492"/>
    <lineage>
        <taxon>Eukaryota</taxon>
        <taxon>Metazoa</taxon>
        <taxon>Spiralia</taxon>
        <taxon>Lophotrochozoa</taxon>
        <taxon>Mollusca</taxon>
        <taxon>Gastropoda</taxon>
        <taxon>Caenogastropoda</taxon>
        <taxon>Neogastropoda</taxon>
        <taxon>Conoidea</taxon>
        <taxon>Conidae</taxon>
        <taxon>Conus</taxon>
        <taxon>Pionoconus</taxon>
    </lineage>
</organism>
<dbReference type="AlphaFoldDB" id="A0A5P8I0X9"/>
<sequence length="80" mass="9141">MQKAQLSALLVISLVVAQMTCVHSLRRPQRPARFTSVAQLRRYLRALNEYYAIVGRPRFGRNVDSNKKSVKDLGDLKPNE</sequence>
<dbReference type="InterPro" id="IPR001955">
    <property type="entry name" value="Pancreatic_hormone-like"/>
</dbReference>
<dbReference type="GO" id="GO:0007218">
    <property type="term" value="P:neuropeptide signaling pathway"/>
    <property type="evidence" value="ECO:0007669"/>
    <property type="project" value="UniProtKB-KW"/>
</dbReference>
<evidence type="ECO:0000256" key="3">
    <source>
        <dbReference type="ARBA" id="ARBA00022525"/>
    </source>
</evidence>
<dbReference type="GO" id="GO:0005179">
    <property type="term" value="F:hormone activity"/>
    <property type="evidence" value="ECO:0007669"/>
    <property type="project" value="InterPro"/>
</dbReference>
<feature type="signal peptide" evidence="6">
    <location>
        <begin position="1"/>
        <end position="24"/>
    </location>
</feature>
<dbReference type="InterPro" id="IPR020392">
    <property type="entry name" value="Pancreatic_hormone-like_CS"/>
</dbReference>